<protein>
    <submittedName>
        <fullName evidence="2">Uncharacterized protein</fullName>
    </submittedName>
</protein>
<evidence type="ECO:0000256" key="1">
    <source>
        <dbReference type="SAM" id="MobiDB-lite"/>
    </source>
</evidence>
<dbReference type="EMBL" id="CAUYUJ010014437">
    <property type="protein sequence ID" value="CAK0841192.1"/>
    <property type="molecule type" value="Genomic_DNA"/>
</dbReference>
<gene>
    <name evidence="2" type="ORF">PCOR1329_LOCUS36465</name>
</gene>
<dbReference type="Proteomes" id="UP001189429">
    <property type="component" value="Unassembled WGS sequence"/>
</dbReference>
<sequence length="134" mass="13095">MHPLPERRPSEGGMSASPGSVAKAVSARHVDLGSPLARPAATMAPEQQPSEDPEACPAQPRAETASAPEGPPPAAPAAGGGPTPPHGGASVQTVASDASGSSSTGGPAQASAEGSGVSRRLRREITWAPGLQGP</sequence>
<organism evidence="2 3">
    <name type="scientific">Prorocentrum cordatum</name>
    <dbReference type="NCBI Taxonomy" id="2364126"/>
    <lineage>
        <taxon>Eukaryota</taxon>
        <taxon>Sar</taxon>
        <taxon>Alveolata</taxon>
        <taxon>Dinophyceae</taxon>
        <taxon>Prorocentrales</taxon>
        <taxon>Prorocentraceae</taxon>
        <taxon>Prorocentrum</taxon>
    </lineage>
</organism>
<reference evidence="2" key="1">
    <citation type="submission" date="2023-10" db="EMBL/GenBank/DDBJ databases">
        <authorList>
            <person name="Chen Y."/>
            <person name="Shah S."/>
            <person name="Dougan E. K."/>
            <person name="Thang M."/>
            <person name="Chan C."/>
        </authorList>
    </citation>
    <scope>NUCLEOTIDE SEQUENCE [LARGE SCALE GENOMIC DNA]</scope>
</reference>
<accession>A0ABN9T9B8</accession>
<proteinExistence type="predicted"/>
<feature type="compositionally biased region" description="Low complexity" evidence="1">
    <location>
        <begin position="86"/>
        <end position="112"/>
    </location>
</feature>
<feature type="non-terminal residue" evidence="2">
    <location>
        <position position="134"/>
    </location>
</feature>
<comment type="caution">
    <text evidence="2">The sequence shown here is derived from an EMBL/GenBank/DDBJ whole genome shotgun (WGS) entry which is preliminary data.</text>
</comment>
<evidence type="ECO:0000313" key="2">
    <source>
        <dbReference type="EMBL" id="CAK0841192.1"/>
    </source>
</evidence>
<evidence type="ECO:0000313" key="3">
    <source>
        <dbReference type="Proteomes" id="UP001189429"/>
    </source>
</evidence>
<feature type="region of interest" description="Disordered" evidence="1">
    <location>
        <begin position="1"/>
        <end position="134"/>
    </location>
</feature>
<feature type="compositionally biased region" description="Basic and acidic residues" evidence="1">
    <location>
        <begin position="1"/>
        <end position="10"/>
    </location>
</feature>
<name>A0ABN9T9B8_9DINO</name>
<keyword evidence="3" id="KW-1185">Reference proteome</keyword>